<dbReference type="AlphaFoldDB" id="A0A1G8N5V4"/>
<dbReference type="PROSITE" id="PS51740">
    <property type="entry name" value="SPOVT_ABRB"/>
    <property type="match status" value="1"/>
</dbReference>
<feature type="region of interest" description="Disordered" evidence="2">
    <location>
        <begin position="56"/>
        <end position="75"/>
    </location>
</feature>
<evidence type="ECO:0000259" key="3">
    <source>
        <dbReference type="PROSITE" id="PS51740"/>
    </source>
</evidence>
<proteinExistence type="predicted"/>
<gene>
    <name evidence="4" type="ORF">SAMN04488693_12212</name>
</gene>
<feature type="compositionally biased region" description="Basic and acidic residues" evidence="2">
    <location>
        <begin position="61"/>
        <end position="75"/>
    </location>
</feature>
<keyword evidence="5" id="KW-1185">Reference proteome</keyword>
<keyword evidence="1" id="KW-0238">DNA-binding</keyword>
<dbReference type="SUPFAM" id="SSF89447">
    <property type="entry name" value="AbrB/MazE/MraZ-like"/>
    <property type="match status" value="1"/>
</dbReference>
<reference evidence="4 5" key="1">
    <citation type="submission" date="2016-10" db="EMBL/GenBank/DDBJ databases">
        <authorList>
            <person name="de Groot N.N."/>
        </authorList>
    </citation>
    <scope>NUCLEOTIDE SEQUENCE [LARGE SCALE GENOMIC DNA]</scope>
    <source>
        <strain evidence="4 5">NP_1H</strain>
    </source>
</reference>
<dbReference type="EMBL" id="FNDT01000022">
    <property type="protein sequence ID" value="SDI75671.1"/>
    <property type="molecule type" value="Genomic_DNA"/>
</dbReference>
<dbReference type="InterPro" id="IPR007159">
    <property type="entry name" value="SpoVT-AbrB_dom"/>
</dbReference>
<feature type="domain" description="SpoVT-AbrB" evidence="3">
    <location>
        <begin position="4"/>
        <end position="46"/>
    </location>
</feature>
<organism evidence="4 5">
    <name type="scientific">Arthrobacter subterraneus</name>
    <dbReference type="NCBI Taxonomy" id="335973"/>
    <lineage>
        <taxon>Bacteria</taxon>
        <taxon>Bacillati</taxon>
        <taxon>Actinomycetota</taxon>
        <taxon>Actinomycetes</taxon>
        <taxon>Micrococcales</taxon>
        <taxon>Micrococcaceae</taxon>
        <taxon>Arthrobacter</taxon>
    </lineage>
</organism>
<dbReference type="GO" id="GO:0003677">
    <property type="term" value="F:DNA binding"/>
    <property type="evidence" value="ECO:0007669"/>
    <property type="project" value="UniProtKB-UniRule"/>
</dbReference>
<dbReference type="OrthoDB" id="5298361at2"/>
<sequence length="75" mass="8605">MATTRVFRNNQSQAVRIPKALEWPEGVREVEVIADGDARIVSPVDLVWDTWFAGPPVDETFADREQPEEQRRPDL</sequence>
<dbReference type="InterPro" id="IPR037914">
    <property type="entry name" value="SpoVT-AbrB_sf"/>
</dbReference>
<dbReference type="RefSeq" id="WP_090587991.1">
    <property type="nucleotide sequence ID" value="NZ_FNDT01000022.1"/>
</dbReference>
<protein>
    <submittedName>
        <fullName evidence="4">Antitoxin VapB</fullName>
    </submittedName>
</protein>
<evidence type="ECO:0000313" key="4">
    <source>
        <dbReference type="EMBL" id="SDI75671.1"/>
    </source>
</evidence>
<dbReference type="InterPro" id="IPR047976">
    <property type="entry name" value="Anti_VapB2-like"/>
</dbReference>
<dbReference type="Gene3D" id="2.10.260.10">
    <property type="match status" value="1"/>
</dbReference>
<dbReference type="Proteomes" id="UP000199258">
    <property type="component" value="Unassembled WGS sequence"/>
</dbReference>
<evidence type="ECO:0000256" key="1">
    <source>
        <dbReference type="PROSITE-ProRule" id="PRU01076"/>
    </source>
</evidence>
<accession>A0A1G8N5V4</accession>
<dbReference type="STRING" id="335973.SAMN04488693_12212"/>
<evidence type="ECO:0000313" key="5">
    <source>
        <dbReference type="Proteomes" id="UP000199258"/>
    </source>
</evidence>
<dbReference type="NCBIfam" id="NF040493">
    <property type="entry name" value="TA_anti_VapB"/>
    <property type="match status" value="1"/>
</dbReference>
<evidence type="ECO:0000256" key="2">
    <source>
        <dbReference type="SAM" id="MobiDB-lite"/>
    </source>
</evidence>
<name>A0A1G8N5V4_9MICC</name>